<keyword evidence="2 5" id="KW-0812">Transmembrane</keyword>
<dbReference type="PANTHER" id="PTHR43424">
    <property type="entry name" value="LOCUS PUTATIVE PROTEIN 1-RELATED"/>
    <property type="match status" value="1"/>
</dbReference>
<keyword evidence="4 5" id="KW-0472">Membrane</keyword>
<evidence type="ECO:0000256" key="1">
    <source>
        <dbReference type="ARBA" id="ARBA00004141"/>
    </source>
</evidence>
<feature type="transmembrane region" description="Helical" evidence="5">
    <location>
        <begin position="41"/>
        <end position="59"/>
    </location>
</feature>
<organism evidence="6 7">
    <name type="scientific">Methylomarinum roseum</name>
    <dbReference type="NCBI Taxonomy" id="3067653"/>
    <lineage>
        <taxon>Bacteria</taxon>
        <taxon>Pseudomonadati</taxon>
        <taxon>Pseudomonadota</taxon>
        <taxon>Gammaproteobacteria</taxon>
        <taxon>Methylococcales</taxon>
        <taxon>Methylococcaceae</taxon>
        <taxon>Methylomarinum</taxon>
    </lineage>
</organism>
<reference evidence="6 7" key="1">
    <citation type="journal article" date="2024" name="Microbiology">
        <title>Methylomarinum rosea sp. nov., a novel halophilic methanotrophic bacterium from the hypersaline Lake Elton.</title>
        <authorList>
            <person name="Suleimanov R.Z."/>
            <person name="Oshkin I.Y."/>
            <person name="Danilova O.V."/>
            <person name="Suzina N.E."/>
            <person name="Dedysh S.N."/>
        </authorList>
    </citation>
    <scope>NUCLEOTIDE SEQUENCE [LARGE SCALE GENOMIC DNA]</scope>
    <source>
        <strain evidence="6 7">Ch1-1</strain>
    </source>
</reference>
<dbReference type="CDD" id="cd13128">
    <property type="entry name" value="MATE_Wzx_like"/>
    <property type="match status" value="1"/>
</dbReference>
<feature type="transmembrane region" description="Helical" evidence="5">
    <location>
        <begin position="381"/>
        <end position="397"/>
    </location>
</feature>
<feature type="transmembrane region" description="Helical" evidence="5">
    <location>
        <begin position="317"/>
        <end position="337"/>
    </location>
</feature>
<evidence type="ECO:0000313" key="7">
    <source>
        <dbReference type="Proteomes" id="UP001225378"/>
    </source>
</evidence>
<dbReference type="EMBL" id="CP157743">
    <property type="protein sequence ID" value="XBS18992.1"/>
    <property type="molecule type" value="Genomic_DNA"/>
</dbReference>
<feature type="transmembrane region" description="Helical" evidence="5">
    <location>
        <begin position="403"/>
        <end position="423"/>
    </location>
</feature>
<feature type="transmembrane region" description="Helical" evidence="5">
    <location>
        <begin position="65"/>
        <end position="89"/>
    </location>
</feature>
<evidence type="ECO:0000256" key="2">
    <source>
        <dbReference type="ARBA" id="ARBA00022692"/>
    </source>
</evidence>
<dbReference type="RefSeq" id="WP_305908266.1">
    <property type="nucleotide sequence ID" value="NZ_CP157743.1"/>
</dbReference>
<accession>A0AAU7NPV2</accession>
<sequence length="459" mass="51036">MVSLHSTHPCILITVMFKRLKNRPNLQKVLANTGWLFADRILRMGVGLFVGVWVARYLGPEQFGLLNYAVAFVSLFGAIAGLGLNGIVVRDLVNDPENAKATLGTAFVLQIIGGLMAFCIAVVAIAIIRPGDELLKLMVALLGLVMVLKATDVVKYWFESQVQSKYSVWVENAAFLIFAGVKVILILQQAPLITFVWIVLAEAALVAVVLLIMFAWRGGRLRAWCVRGRRAKILLKDSWPLVLSGLAVMVYMRIDQIMLGQMLGDEAVGIYSAAVRISEMWYFIPTAIVASVFPSIIEAKKHSEALYYRRIQMLYDLMVWLGVLIALPITFCADWLVSSLFGYRYQQAGAVLALHIWAAIFVFLGVASGKWFLIENMQKCAFYRALTGMVVNIIVNFELIPTYGVIGAAMGTLASQVVAAYLYDAVQKNTRKTFALKTASLLPFMLFIRKRFQLNEAVN</sequence>
<keyword evidence="3 5" id="KW-1133">Transmembrane helix</keyword>
<evidence type="ECO:0000313" key="6">
    <source>
        <dbReference type="EMBL" id="XBS18992.1"/>
    </source>
</evidence>
<evidence type="ECO:0000256" key="4">
    <source>
        <dbReference type="ARBA" id="ARBA00023136"/>
    </source>
</evidence>
<dbReference type="PANTHER" id="PTHR43424:SF1">
    <property type="entry name" value="LOCUS PUTATIVE PROTEIN 1-RELATED"/>
    <property type="match status" value="1"/>
</dbReference>
<dbReference type="GO" id="GO:0016020">
    <property type="term" value="C:membrane"/>
    <property type="evidence" value="ECO:0007669"/>
    <property type="project" value="UniProtKB-SubCell"/>
</dbReference>
<dbReference type="KEGG" id="mech:Q9L42_011465"/>
<dbReference type="InterPro" id="IPR052556">
    <property type="entry name" value="PolySynth_Transporter"/>
</dbReference>
<evidence type="ECO:0000256" key="3">
    <source>
        <dbReference type="ARBA" id="ARBA00022989"/>
    </source>
</evidence>
<feature type="transmembrane region" description="Helical" evidence="5">
    <location>
        <begin position="193"/>
        <end position="216"/>
    </location>
</feature>
<proteinExistence type="predicted"/>
<feature type="transmembrane region" description="Helical" evidence="5">
    <location>
        <begin position="280"/>
        <end position="297"/>
    </location>
</feature>
<keyword evidence="7" id="KW-1185">Reference proteome</keyword>
<feature type="transmembrane region" description="Helical" evidence="5">
    <location>
        <begin position="166"/>
        <end position="187"/>
    </location>
</feature>
<evidence type="ECO:0000256" key="5">
    <source>
        <dbReference type="SAM" id="Phobius"/>
    </source>
</evidence>
<dbReference type="Proteomes" id="UP001225378">
    <property type="component" value="Chromosome"/>
</dbReference>
<feature type="transmembrane region" description="Helical" evidence="5">
    <location>
        <begin position="237"/>
        <end position="254"/>
    </location>
</feature>
<dbReference type="AlphaFoldDB" id="A0AAU7NPV2"/>
<dbReference type="InterPro" id="IPR002797">
    <property type="entry name" value="Polysacc_synth"/>
</dbReference>
<protein>
    <submittedName>
        <fullName evidence="6">Flippase</fullName>
    </submittedName>
</protein>
<gene>
    <name evidence="6" type="ORF">Q9L42_011465</name>
</gene>
<dbReference type="Pfam" id="PF01943">
    <property type="entry name" value="Polysacc_synt"/>
    <property type="match status" value="1"/>
</dbReference>
<name>A0AAU7NPV2_9GAMM</name>
<feature type="transmembrane region" description="Helical" evidence="5">
    <location>
        <begin position="101"/>
        <end position="128"/>
    </location>
</feature>
<comment type="subcellular location">
    <subcellularLocation>
        <location evidence="1">Membrane</location>
        <topology evidence="1">Multi-pass membrane protein</topology>
    </subcellularLocation>
</comment>
<feature type="transmembrane region" description="Helical" evidence="5">
    <location>
        <begin position="349"/>
        <end position="369"/>
    </location>
</feature>